<proteinExistence type="predicted"/>
<keyword evidence="2" id="KW-1185">Reference proteome</keyword>
<organism evidence="1 2">
    <name type="scientific">Rhodopirellula maiorica SM1</name>
    <dbReference type="NCBI Taxonomy" id="1265738"/>
    <lineage>
        <taxon>Bacteria</taxon>
        <taxon>Pseudomonadati</taxon>
        <taxon>Planctomycetota</taxon>
        <taxon>Planctomycetia</taxon>
        <taxon>Pirellulales</taxon>
        <taxon>Pirellulaceae</taxon>
        <taxon>Novipirellula</taxon>
    </lineage>
</organism>
<evidence type="ECO:0000313" key="1">
    <source>
        <dbReference type="EMBL" id="EMI17985.1"/>
    </source>
</evidence>
<gene>
    <name evidence="1" type="ORF">RMSM_05097</name>
</gene>
<dbReference type="EMBL" id="ANOG01000724">
    <property type="protein sequence ID" value="EMI17985.1"/>
    <property type="molecule type" value="Genomic_DNA"/>
</dbReference>
<protein>
    <submittedName>
        <fullName evidence="1">Uncharacterized protein</fullName>
    </submittedName>
</protein>
<dbReference type="AlphaFoldDB" id="M5RF45"/>
<evidence type="ECO:0000313" key="2">
    <source>
        <dbReference type="Proteomes" id="UP000011991"/>
    </source>
</evidence>
<accession>M5RF45</accession>
<dbReference type="Proteomes" id="UP000011991">
    <property type="component" value="Unassembled WGS sequence"/>
</dbReference>
<comment type="caution">
    <text evidence="1">The sequence shown here is derived from an EMBL/GenBank/DDBJ whole genome shotgun (WGS) entry which is preliminary data.</text>
</comment>
<sequence length="82" mass="9067">MTLIATFPGRSTFQITPRWNTIAGLIVAIAGRYLSSWALIVTFHDGQTITGSNKMQGRTRTDLGRWKVHRAIPVISDVVALN</sequence>
<reference evidence="1 2" key="1">
    <citation type="journal article" date="2013" name="Mar. Genomics">
        <title>Expression of sulfatases in Rhodopirellula baltica and the diversity of sulfatases in the genus Rhodopirellula.</title>
        <authorList>
            <person name="Wegner C.E."/>
            <person name="Richter-Heitmann T."/>
            <person name="Klindworth A."/>
            <person name="Klockow C."/>
            <person name="Richter M."/>
            <person name="Achstetter T."/>
            <person name="Glockner F.O."/>
            <person name="Harder J."/>
        </authorList>
    </citation>
    <scope>NUCLEOTIDE SEQUENCE [LARGE SCALE GENOMIC DNA]</scope>
    <source>
        <strain evidence="1 2">SM1</strain>
    </source>
</reference>
<name>M5RF45_9BACT</name>